<dbReference type="CDD" id="cd03022">
    <property type="entry name" value="DsbA_HCCA_Iso"/>
    <property type="match status" value="1"/>
</dbReference>
<dbReference type="InterPro" id="IPR036249">
    <property type="entry name" value="Thioredoxin-like_sf"/>
</dbReference>
<dbReference type="GO" id="GO:0006749">
    <property type="term" value="P:glutathione metabolic process"/>
    <property type="evidence" value="ECO:0007669"/>
    <property type="project" value="TreeGrafter"/>
</dbReference>
<dbReference type="RefSeq" id="WP_046289709.1">
    <property type="nucleotide sequence ID" value="NZ_CP011253.3"/>
</dbReference>
<accession>A0A0E3U4F9</accession>
<evidence type="ECO:0000313" key="5">
    <source>
        <dbReference type="Proteomes" id="UP000035050"/>
    </source>
</evidence>
<dbReference type="PIRSF" id="PIRSF006386">
    <property type="entry name" value="HCCAis_GSTk"/>
    <property type="match status" value="1"/>
</dbReference>
<dbReference type="PANTHER" id="PTHR42943:SF2">
    <property type="entry name" value="GLUTATHIONE S-TRANSFERASE KAPPA 1"/>
    <property type="match status" value="1"/>
</dbReference>
<dbReference type="GO" id="GO:0004364">
    <property type="term" value="F:glutathione transferase activity"/>
    <property type="evidence" value="ECO:0007669"/>
    <property type="project" value="TreeGrafter"/>
</dbReference>
<keyword evidence="5" id="KW-1185">Reference proteome</keyword>
<dbReference type="EC" id="5.99.1.4" evidence="1"/>
<name>A0A0E3U4F9_9BURK</name>
<organism evidence="4 5">
    <name type="scientific">Pandoraea oxalativorans</name>
    <dbReference type="NCBI Taxonomy" id="573737"/>
    <lineage>
        <taxon>Bacteria</taxon>
        <taxon>Pseudomonadati</taxon>
        <taxon>Pseudomonadota</taxon>
        <taxon>Betaproteobacteria</taxon>
        <taxon>Burkholderiales</taxon>
        <taxon>Burkholderiaceae</taxon>
        <taxon>Pandoraea</taxon>
    </lineage>
</organism>
<dbReference type="PATRIC" id="fig|573737.6.peg.845"/>
<comment type="similarity">
    <text evidence="1">Belongs to the GST superfamily. NadH family.</text>
</comment>
<evidence type="ECO:0000256" key="2">
    <source>
        <dbReference type="PIRSR" id="PIRSR006386-1"/>
    </source>
</evidence>
<dbReference type="GO" id="GO:0004602">
    <property type="term" value="F:glutathione peroxidase activity"/>
    <property type="evidence" value="ECO:0007669"/>
    <property type="project" value="TreeGrafter"/>
</dbReference>
<dbReference type="Pfam" id="PF01323">
    <property type="entry name" value="DSBA"/>
    <property type="match status" value="1"/>
</dbReference>
<dbReference type="SUPFAM" id="SSF52833">
    <property type="entry name" value="Thioredoxin-like"/>
    <property type="match status" value="1"/>
</dbReference>
<feature type="domain" description="DSBA-like thioredoxin" evidence="3">
    <location>
        <begin position="27"/>
        <end position="206"/>
    </location>
</feature>
<dbReference type="InterPro" id="IPR001853">
    <property type="entry name" value="DSBA-like_thioredoxin_dom"/>
</dbReference>
<dbReference type="GO" id="GO:0018845">
    <property type="term" value="F:2-hydroxychromene-2-carboxylate isomerase activity"/>
    <property type="evidence" value="ECO:0007669"/>
    <property type="project" value="UniProtKB-UniRule"/>
</dbReference>
<dbReference type="PANTHER" id="PTHR42943">
    <property type="entry name" value="GLUTATHIONE S-TRANSFERASE KAPPA"/>
    <property type="match status" value="1"/>
</dbReference>
<dbReference type="InterPro" id="IPR014440">
    <property type="entry name" value="HCCAis_GSTk"/>
</dbReference>
<proteinExistence type="inferred from homology"/>
<dbReference type="InterPro" id="IPR051924">
    <property type="entry name" value="GST_Kappa/NadH"/>
</dbReference>
<dbReference type="InterPro" id="IPR044087">
    <property type="entry name" value="NahD-like"/>
</dbReference>
<dbReference type="GO" id="GO:1901170">
    <property type="term" value="P:naphthalene catabolic process"/>
    <property type="evidence" value="ECO:0007669"/>
    <property type="project" value="InterPro"/>
</dbReference>
<keyword evidence="1 4" id="KW-0413">Isomerase</keyword>
<feature type="active site" description="Nucleophile" evidence="2">
    <location>
        <position position="32"/>
    </location>
</feature>
<evidence type="ECO:0000256" key="1">
    <source>
        <dbReference type="PIRNR" id="PIRNR006386"/>
    </source>
</evidence>
<evidence type="ECO:0000313" key="4">
    <source>
        <dbReference type="EMBL" id="AKC68254.1"/>
    </source>
</evidence>
<dbReference type="AlphaFoldDB" id="A0A0E3U4F9"/>
<reference evidence="4" key="1">
    <citation type="submission" date="2016-06" db="EMBL/GenBank/DDBJ databases">
        <title>Pandoraea oxalativorans DSM 23570 Genome Sequencing.</title>
        <authorList>
            <person name="Ee R."/>
            <person name="Lim Y.-L."/>
            <person name="Yong D."/>
            <person name="Yin W.-F."/>
            <person name="Chan K.-G."/>
        </authorList>
    </citation>
    <scope>NUCLEOTIDE SEQUENCE</scope>
    <source>
        <strain evidence="4">DSM 23570</strain>
    </source>
</reference>
<gene>
    <name evidence="4" type="ORF">MB84_00450</name>
</gene>
<dbReference type="HOGENOM" id="CLU_069253_1_2_4"/>
<dbReference type="KEGG" id="pox:MB84_00450"/>
<dbReference type="Proteomes" id="UP000035050">
    <property type="component" value="Chromosome"/>
</dbReference>
<sequence>MSQTADTPAPHAPHAPHAPRARHAQWYFDFASPFAYLQFERFDTLPRTLDIELKPIVLGAILVHLQTQGPAETPHKRIFTYRMAQFRAEQDGIAYRMPPVHPFHPVRVLRLAVALGATHDVVRTIFRFIWAQGRDVTDPQGWADLSERLGLSADDALARAESPEVKAALRENTEGAIAAGVFGVPTFAYDGSLYWGDDATAMFRHCLAHPEWLQSPDVSRLQQVRVGVKRER</sequence>
<comment type="catalytic activity">
    <reaction evidence="1">
        <text>2-hydroxychromene-2-carboxylate = (3E)-4-(2-hydroxyphenyl)-2-oxobut-3-enoate</text>
        <dbReference type="Rhea" id="RHEA:27401"/>
        <dbReference type="ChEBI" id="CHEBI:59350"/>
        <dbReference type="ChEBI" id="CHEBI:59353"/>
        <dbReference type="EC" id="5.99.1.4"/>
    </reaction>
</comment>
<dbReference type="OrthoDB" id="8560325at2"/>
<evidence type="ECO:0000259" key="3">
    <source>
        <dbReference type="Pfam" id="PF01323"/>
    </source>
</evidence>
<protein>
    <recommendedName>
        <fullName evidence="1">2-hydroxychromene-2-carboxylate isomerase</fullName>
        <ecNumber evidence="1">5.99.1.4</ecNumber>
    </recommendedName>
</protein>
<dbReference type="Gene3D" id="3.40.30.10">
    <property type="entry name" value="Glutaredoxin"/>
    <property type="match status" value="1"/>
</dbReference>
<dbReference type="EMBL" id="CP011253">
    <property type="protein sequence ID" value="AKC68254.1"/>
    <property type="molecule type" value="Genomic_DNA"/>
</dbReference>